<name>A0A938X1J9_9CLOT</name>
<evidence type="ECO:0000313" key="3">
    <source>
        <dbReference type="Proteomes" id="UP000713880"/>
    </source>
</evidence>
<protein>
    <submittedName>
        <fullName evidence="2">GNAT family N-acetyltransferase</fullName>
    </submittedName>
</protein>
<dbReference type="InterPro" id="IPR000182">
    <property type="entry name" value="GNAT_dom"/>
</dbReference>
<dbReference type="InterPro" id="IPR016181">
    <property type="entry name" value="Acyl_CoA_acyltransferase"/>
</dbReference>
<dbReference type="Gene3D" id="3.40.630.30">
    <property type="match status" value="1"/>
</dbReference>
<keyword evidence="3" id="KW-1185">Reference proteome</keyword>
<dbReference type="Pfam" id="PF00583">
    <property type="entry name" value="Acetyltransf_1"/>
    <property type="match status" value="1"/>
</dbReference>
<accession>A0A938X1J9</accession>
<dbReference type="CDD" id="cd04301">
    <property type="entry name" value="NAT_SF"/>
    <property type="match status" value="1"/>
</dbReference>
<sequence length="173" mass="19085">MTEMEFVKASMKYLEQMCEITDQAKRQLAGLGLDQWQKGYPSREVWLSDIEEGCTYLAVDEEKVLGIFAFQTTPDPSYGEIEGKWLTDGPYASMHRVCVADGCKGKGVAGQMFRKGFALAEELGFPAVRIDTHPGNLPMQRALAKAGFLPCGNIRLVGGTEDGDPRIAFEKVL</sequence>
<evidence type="ECO:0000313" key="2">
    <source>
        <dbReference type="EMBL" id="MBM6826652.1"/>
    </source>
</evidence>
<dbReference type="SUPFAM" id="SSF55729">
    <property type="entry name" value="Acyl-CoA N-acyltransferases (Nat)"/>
    <property type="match status" value="1"/>
</dbReference>
<dbReference type="EMBL" id="JACJLV010000014">
    <property type="protein sequence ID" value="MBM6826652.1"/>
    <property type="molecule type" value="Genomic_DNA"/>
</dbReference>
<reference evidence="2" key="1">
    <citation type="submission" date="2020-08" db="EMBL/GenBank/DDBJ databases">
        <authorList>
            <person name="Cejkova D."/>
            <person name="Kubasova T."/>
            <person name="Jahodarova E."/>
            <person name="Rychlik I."/>
        </authorList>
    </citation>
    <scope>NUCLEOTIDE SEQUENCE</scope>
    <source>
        <strain evidence="2">An420c</strain>
    </source>
</reference>
<reference evidence="2" key="2">
    <citation type="journal article" date="2021" name="Sci. Rep.">
        <title>The distribution of antibiotic resistance genes in chicken gut microbiota commensals.</title>
        <authorList>
            <person name="Juricova H."/>
            <person name="Matiasovicova J."/>
            <person name="Kubasova T."/>
            <person name="Cejkova D."/>
            <person name="Rychlik I."/>
        </authorList>
    </citation>
    <scope>NUCLEOTIDE SEQUENCE</scope>
    <source>
        <strain evidence="2">An420c</strain>
    </source>
</reference>
<dbReference type="Proteomes" id="UP000713880">
    <property type="component" value="Unassembled WGS sequence"/>
</dbReference>
<dbReference type="PROSITE" id="PS51186">
    <property type="entry name" value="GNAT"/>
    <property type="match status" value="1"/>
</dbReference>
<comment type="caution">
    <text evidence="2">The sequence shown here is derived from an EMBL/GenBank/DDBJ whole genome shotgun (WGS) entry which is preliminary data.</text>
</comment>
<organism evidence="2 3">
    <name type="scientific">Mordavella massiliensis</name>
    <dbReference type="NCBI Taxonomy" id="1871024"/>
    <lineage>
        <taxon>Bacteria</taxon>
        <taxon>Bacillati</taxon>
        <taxon>Bacillota</taxon>
        <taxon>Clostridia</taxon>
        <taxon>Eubacteriales</taxon>
        <taxon>Clostridiaceae</taxon>
        <taxon>Mordavella</taxon>
    </lineage>
</organism>
<evidence type="ECO:0000259" key="1">
    <source>
        <dbReference type="PROSITE" id="PS51186"/>
    </source>
</evidence>
<gene>
    <name evidence="2" type="ORF">H6A13_05975</name>
</gene>
<feature type="domain" description="N-acetyltransferase" evidence="1">
    <location>
        <begin position="4"/>
        <end position="173"/>
    </location>
</feature>
<proteinExistence type="predicted"/>
<dbReference type="AlphaFoldDB" id="A0A938X1J9"/>
<dbReference type="GO" id="GO:0016747">
    <property type="term" value="F:acyltransferase activity, transferring groups other than amino-acyl groups"/>
    <property type="evidence" value="ECO:0007669"/>
    <property type="project" value="InterPro"/>
</dbReference>